<sequence length="172" mass="19189">MPPPKNSSESPNVQNPEESNPDVGGVHPLNNIDLDSTRSRCANDEWDNTVQSPVGATPSYSNCATDNRKTNHNIYMTDHTHNVDMFEPRKPSQVCLTAHDSPQIMKKPKLNTNLGNKLLEHVTYTSGINSNLNCKWLLGRTRRPDSFLGPAPNMYIMPLSDVISNSNEKTFL</sequence>
<evidence type="ECO:0000313" key="3">
    <source>
        <dbReference type="Proteomes" id="UP000269396"/>
    </source>
</evidence>
<gene>
    <name evidence="2" type="ORF">SMTD_LOCUS7044</name>
</gene>
<keyword evidence="3" id="KW-1185">Reference proteome</keyword>
<proteinExistence type="predicted"/>
<feature type="compositionally biased region" description="Polar residues" evidence="1">
    <location>
        <begin position="48"/>
        <end position="64"/>
    </location>
</feature>
<name>A0A183NY58_9TREM</name>
<feature type="region of interest" description="Disordered" evidence="1">
    <location>
        <begin position="1"/>
        <end position="35"/>
    </location>
</feature>
<evidence type="ECO:0000313" key="2">
    <source>
        <dbReference type="EMBL" id="VDP37252.1"/>
    </source>
</evidence>
<dbReference type="EMBL" id="UZAL01027960">
    <property type="protein sequence ID" value="VDP37252.1"/>
    <property type="molecule type" value="Genomic_DNA"/>
</dbReference>
<reference evidence="2 3" key="1">
    <citation type="submission" date="2018-11" db="EMBL/GenBank/DDBJ databases">
        <authorList>
            <consortium name="Pathogen Informatics"/>
        </authorList>
    </citation>
    <scope>NUCLEOTIDE SEQUENCE [LARGE SCALE GENOMIC DNA]</scope>
    <source>
        <strain>Denwood</strain>
        <strain evidence="3">Zambia</strain>
    </source>
</reference>
<feature type="region of interest" description="Disordered" evidence="1">
    <location>
        <begin position="45"/>
        <end position="64"/>
    </location>
</feature>
<protein>
    <submittedName>
        <fullName evidence="2">Uncharacterized protein</fullName>
    </submittedName>
</protein>
<organism evidence="2 3">
    <name type="scientific">Schistosoma mattheei</name>
    <dbReference type="NCBI Taxonomy" id="31246"/>
    <lineage>
        <taxon>Eukaryota</taxon>
        <taxon>Metazoa</taxon>
        <taxon>Spiralia</taxon>
        <taxon>Lophotrochozoa</taxon>
        <taxon>Platyhelminthes</taxon>
        <taxon>Trematoda</taxon>
        <taxon>Digenea</taxon>
        <taxon>Strigeidida</taxon>
        <taxon>Schistosomatoidea</taxon>
        <taxon>Schistosomatidae</taxon>
        <taxon>Schistosoma</taxon>
    </lineage>
</organism>
<dbReference type="AlphaFoldDB" id="A0A183NY58"/>
<evidence type="ECO:0000256" key="1">
    <source>
        <dbReference type="SAM" id="MobiDB-lite"/>
    </source>
</evidence>
<feature type="compositionally biased region" description="Polar residues" evidence="1">
    <location>
        <begin position="1"/>
        <end position="18"/>
    </location>
</feature>
<accession>A0A183NY58</accession>
<dbReference type="Proteomes" id="UP000269396">
    <property type="component" value="Unassembled WGS sequence"/>
</dbReference>